<protein>
    <recommendedName>
        <fullName evidence="1">YdhG-like domain-containing protein</fullName>
    </recommendedName>
</protein>
<dbReference type="RefSeq" id="WP_085792149.1">
    <property type="nucleotide sequence ID" value="NZ_FWFK01000004.1"/>
</dbReference>
<evidence type="ECO:0000313" key="2">
    <source>
        <dbReference type="EMBL" id="SLN49927.1"/>
    </source>
</evidence>
<dbReference type="OrthoDB" id="214150at2"/>
<evidence type="ECO:0000313" key="3">
    <source>
        <dbReference type="Proteomes" id="UP000193570"/>
    </source>
</evidence>
<dbReference type="Proteomes" id="UP000193570">
    <property type="component" value="Unassembled WGS sequence"/>
</dbReference>
<name>A0A1X6ZFG4_9RHOB</name>
<dbReference type="Pfam" id="PF08818">
    <property type="entry name" value="DUF1801"/>
    <property type="match status" value="1"/>
</dbReference>
<feature type="domain" description="YdhG-like" evidence="1">
    <location>
        <begin position="23"/>
        <end position="117"/>
    </location>
</feature>
<evidence type="ECO:0000259" key="1">
    <source>
        <dbReference type="Pfam" id="PF08818"/>
    </source>
</evidence>
<accession>A0A1X6ZFG4</accession>
<dbReference type="SUPFAM" id="SSF159888">
    <property type="entry name" value="YdhG-like"/>
    <property type="match status" value="1"/>
</dbReference>
<organism evidence="2 3">
    <name type="scientific">Roseivivax jejudonensis</name>
    <dbReference type="NCBI Taxonomy" id="1529041"/>
    <lineage>
        <taxon>Bacteria</taxon>
        <taxon>Pseudomonadati</taxon>
        <taxon>Pseudomonadota</taxon>
        <taxon>Alphaproteobacteria</taxon>
        <taxon>Rhodobacterales</taxon>
        <taxon>Roseobacteraceae</taxon>
        <taxon>Roseivivax</taxon>
    </lineage>
</organism>
<dbReference type="EMBL" id="FWFK01000004">
    <property type="protein sequence ID" value="SLN49927.1"/>
    <property type="molecule type" value="Genomic_DNA"/>
</dbReference>
<dbReference type="AlphaFoldDB" id="A0A1X6ZFG4"/>
<proteinExistence type="predicted"/>
<reference evidence="2 3" key="1">
    <citation type="submission" date="2017-03" db="EMBL/GenBank/DDBJ databases">
        <authorList>
            <person name="Afonso C.L."/>
            <person name="Miller P.J."/>
            <person name="Scott M.A."/>
            <person name="Spackman E."/>
            <person name="Goraichik I."/>
            <person name="Dimitrov K.M."/>
            <person name="Suarez D.L."/>
            <person name="Swayne D.E."/>
        </authorList>
    </citation>
    <scope>NUCLEOTIDE SEQUENCE [LARGE SCALE GENOMIC DNA]</scope>
    <source>
        <strain evidence="2 3">CECT 8625</strain>
    </source>
</reference>
<gene>
    <name evidence="2" type="ORF">ROJ8625_02461</name>
</gene>
<sequence length="128" mass="13682">MRVDARLGTFEDVVAGAPAHAGTLRAVRALVADVHPDALEAASRREGSVWWGWGPGKMTHGYAYAMPHARHVNLGFFRGTSLADPAGLLQGTGKALRHVKLAAPDDAARPEIRALLVAARDERRPSEA</sequence>
<dbReference type="InterPro" id="IPR014922">
    <property type="entry name" value="YdhG-like"/>
</dbReference>
<keyword evidence="3" id="KW-1185">Reference proteome</keyword>